<reference evidence="2" key="1">
    <citation type="submission" date="2022-08" db="EMBL/GenBank/DDBJ databases">
        <authorList>
            <person name="Dzunkova M."/>
            <person name="La Clair J."/>
            <person name="Tyml T."/>
            <person name="Doud D."/>
            <person name="Schulz F."/>
            <person name="Piquer S."/>
            <person name="Porcel Sanchis D."/>
            <person name="Osborn A."/>
            <person name="Robinson D."/>
            <person name="Louie K.B."/>
            <person name="Bowen B.P."/>
            <person name="Bowers R."/>
            <person name="Lee J."/>
            <person name="Arnau Llombart V."/>
            <person name="Diaz Villanueva W."/>
            <person name="Gosliner T."/>
            <person name="Northen T."/>
            <person name="Cheng J.-F."/>
            <person name="Burkart M.D."/>
            <person name="Woyke T."/>
        </authorList>
    </citation>
    <scope>NUCLEOTIDE SEQUENCE</scope>
    <source>
        <strain evidence="2">Df01</strain>
    </source>
</reference>
<dbReference type="Proteomes" id="UP001168167">
    <property type="component" value="Unassembled WGS sequence"/>
</dbReference>
<evidence type="ECO:0000256" key="1">
    <source>
        <dbReference type="SAM" id="SignalP"/>
    </source>
</evidence>
<reference evidence="2" key="2">
    <citation type="journal article" date="2023" name="Microbiome">
        <title>Synthase-selected sorting approach identifies a beta-lactone synthase in a nudibranch symbiotic bacterium.</title>
        <authorList>
            <person name="Dzunkova M."/>
            <person name="La Clair J.J."/>
            <person name="Tyml T."/>
            <person name="Doud D."/>
            <person name="Schulz F."/>
            <person name="Piquer-Esteban S."/>
            <person name="Porcel Sanchis D."/>
            <person name="Osborn A."/>
            <person name="Robinson D."/>
            <person name="Louie K.B."/>
            <person name="Bowen B.P."/>
            <person name="Bowers R.M."/>
            <person name="Lee J."/>
            <person name="Arnau V."/>
            <person name="Diaz-Villanueva W."/>
            <person name="Stepanauskas R."/>
            <person name="Gosliner T."/>
            <person name="Date S.V."/>
            <person name="Northen T.R."/>
            <person name="Cheng J.F."/>
            <person name="Burkart M.D."/>
            <person name="Woyke T."/>
        </authorList>
    </citation>
    <scope>NUCLEOTIDE SEQUENCE</scope>
    <source>
        <strain evidence="2">Df01</strain>
    </source>
</reference>
<evidence type="ECO:0008006" key="4">
    <source>
        <dbReference type="Google" id="ProtNLM"/>
    </source>
</evidence>
<organism evidence="2 3">
    <name type="scientific">Candidatus Doriopsillibacter californiensis</name>
    <dbReference type="NCBI Taxonomy" id="2970740"/>
    <lineage>
        <taxon>Bacteria</taxon>
        <taxon>Pseudomonadati</taxon>
        <taxon>Pseudomonadota</taxon>
        <taxon>Gammaproteobacteria</taxon>
        <taxon>Candidatus Tethybacterales</taxon>
        <taxon>Candidatus Persebacteraceae</taxon>
        <taxon>Candidatus Doriopsillibacter</taxon>
    </lineage>
</organism>
<evidence type="ECO:0000313" key="2">
    <source>
        <dbReference type="EMBL" id="MDM5147213.1"/>
    </source>
</evidence>
<keyword evidence="1" id="KW-0732">Signal</keyword>
<dbReference type="EMBL" id="JANQAO010000001">
    <property type="protein sequence ID" value="MDM5147213.1"/>
    <property type="molecule type" value="Genomic_DNA"/>
</dbReference>
<feature type="signal peptide" evidence="1">
    <location>
        <begin position="1"/>
        <end position="24"/>
    </location>
</feature>
<feature type="chain" id="PRO_5045329526" description="DUF4468 domain-containing protein" evidence="1">
    <location>
        <begin position="25"/>
        <end position="210"/>
    </location>
</feature>
<evidence type="ECO:0000313" key="3">
    <source>
        <dbReference type="Proteomes" id="UP001168167"/>
    </source>
</evidence>
<dbReference type="PROSITE" id="PS51257">
    <property type="entry name" value="PROKAR_LIPOPROTEIN"/>
    <property type="match status" value="1"/>
</dbReference>
<keyword evidence="3" id="KW-1185">Reference proteome</keyword>
<gene>
    <name evidence="2" type="ORF">NQX30_02320</name>
</gene>
<name>A0ABT7QL29_9GAMM</name>
<protein>
    <recommendedName>
        <fullName evidence="4">DUF4468 domain-containing protein</fullName>
    </recommendedName>
</protein>
<comment type="caution">
    <text evidence="2">The sequence shown here is derived from an EMBL/GenBank/DDBJ whole genome shotgun (WGS) entry which is preliminary data.</text>
</comment>
<proteinExistence type="predicted"/>
<accession>A0ABT7QL29</accession>
<sequence>MTMLRLLLLSAVVLLQSCVGGSLGEPPSIRSNSNDVGDVELVLDPVNVWYEKNTSESVQVEVDGRAFYVRKRHSGGVFEQAWAQAGLFWHSRGKKVFLTIVTFGPKVTIHEVSIWAGKNYGLLSKARNFQFTPGISKLDTRETSSAAFEMNSSLLQAVADAETAQMVIKTSRGNLKMGLDVMSGDTEADLRRSARYLFTSFADKVKAAQQ</sequence>